<feature type="transmembrane region" description="Helical" evidence="6">
    <location>
        <begin position="214"/>
        <end position="238"/>
    </location>
</feature>
<evidence type="ECO:0000313" key="8">
    <source>
        <dbReference type="EMBL" id="MDZ7542475.1"/>
    </source>
</evidence>
<comment type="subcellular location">
    <subcellularLocation>
        <location evidence="1">Cell membrane</location>
        <topology evidence="1">Multi-pass membrane protein</topology>
    </subcellularLocation>
</comment>
<organism evidence="8 9">
    <name type="scientific">Clostridium perfringens</name>
    <dbReference type="NCBI Taxonomy" id="1502"/>
    <lineage>
        <taxon>Bacteria</taxon>
        <taxon>Bacillati</taxon>
        <taxon>Bacillota</taxon>
        <taxon>Clostridia</taxon>
        <taxon>Eubacteriales</taxon>
        <taxon>Clostridiaceae</taxon>
        <taxon>Clostridium</taxon>
    </lineage>
</organism>
<reference evidence="8" key="1">
    <citation type="submission" date="2019-11" db="EMBL/GenBank/DDBJ databases">
        <title>Characterization of Clostridium perfringens isolates from swine manure treated agricultural soils.</title>
        <authorList>
            <person name="Wushke S.T."/>
        </authorList>
    </citation>
    <scope>NUCLEOTIDE SEQUENCE</scope>
    <source>
        <strain evidence="8">X62</strain>
    </source>
</reference>
<evidence type="ECO:0000256" key="3">
    <source>
        <dbReference type="ARBA" id="ARBA00022692"/>
    </source>
</evidence>
<dbReference type="AlphaFoldDB" id="A0AAW9K6E7"/>
<dbReference type="PANTHER" id="PTHR46795:SF3">
    <property type="entry name" value="ABC TRANSPORTER PERMEASE"/>
    <property type="match status" value="1"/>
</dbReference>
<feature type="transmembrane region" description="Helical" evidence="6">
    <location>
        <begin position="166"/>
        <end position="188"/>
    </location>
</feature>
<keyword evidence="2" id="KW-1003">Cell membrane</keyword>
<comment type="caution">
    <text evidence="8">The sequence shown here is derived from an EMBL/GenBank/DDBJ whole genome shotgun (WGS) entry which is preliminary data.</text>
</comment>
<evidence type="ECO:0000313" key="9">
    <source>
        <dbReference type="Proteomes" id="UP001288944"/>
    </source>
</evidence>
<keyword evidence="4 6" id="KW-1133">Transmembrane helix</keyword>
<dbReference type="GO" id="GO:0005886">
    <property type="term" value="C:plasma membrane"/>
    <property type="evidence" value="ECO:0007669"/>
    <property type="project" value="UniProtKB-SubCell"/>
</dbReference>
<dbReference type="EMBL" id="WNUR01000189">
    <property type="protein sequence ID" value="MDZ7542475.1"/>
    <property type="molecule type" value="Genomic_DNA"/>
</dbReference>
<feature type="non-terminal residue" evidence="8">
    <location>
        <position position="273"/>
    </location>
</feature>
<evidence type="ECO:0000259" key="7">
    <source>
        <dbReference type="Pfam" id="PF02687"/>
    </source>
</evidence>
<dbReference type="Proteomes" id="UP001288944">
    <property type="component" value="Unassembled WGS sequence"/>
</dbReference>
<name>A0AAW9K6E7_CLOPF</name>
<keyword evidence="5 6" id="KW-0472">Membrane</keyword>
<proteinExistence type="predicted"/>
<feature type="domain" description="ABC3 transporter permease C-terminal" evidence="7">
    <location>
        <begin position="2"/>
        <end position="109"/>
    </location>
</feature>
<feature type="transmembrane region" description="Helical" evidence="6">
    <location>
        <begin position="83"/>
        <end position="105"/>
    </location>
</feature>
<accession>A0AAW9K6E7</accession>
<keyword evidence="3 6" id="KW-0812">Transmembrane</keyword>
<feature type="transmembrane region" description="Helical" evidence="6">
    <location>
        <begin position="126"/>
        <end position="146"/>
    </location>
</feature>
<feature type="transmembrane region" description="Helical" evidence="6">
    <location>
        <begin position="32"/>
        <end position="55"/>
    </location>
</feature>
<evidence type="ECO:0000256" key="5">
    <source>
        <dbReference type="ARBA" id="ARBA00023136"/>
    </source>
</evidence>
<sequence length="273" mass="30634">IIYANNYLIKRRKKEFGIYMTLGMEKSSLSRIIFIETLIVGVISLAIGLGIGVLLSQGLSVVTSKMFEVNLIKFKFTFSSSSMIKTFVCFGTIYLIVLMFNSIAIRKVNLIDLLTSSRKNEKIKIRNIWISVITFIISCIMIGYAYYMVLKNGVATVSLNVTGVSILLGTVGTFLFFFSLSGFLLKLVQANKKHYLKNLNIFLLRQINSKINTVFMSMAFICLMLFIGICMLAGGLGINSAMNADIKDLTQYDLTFWNFKGTNIENILQENGV</sequence>
<dbReference type="Pfam" id="PF02687">
    <property type="entry name" value="FtsX"/>
    <property type="match status" value="1"/>
</dbReference>
<feature type="non-terminal residue" evidence="8">
    <location>
        <position position="1"/>
    </location>
</feature>
<evidence type="ECO:0000256" key="1">
    <source>
        <dbReference type="ARBA" id="ARBA00004651"/>
    </source>
</evidence>
<gene>
    <name evidence="8" type="ORF">GNF83_14925</name>
</gene>
<dbReference type="InterPro" id="IPR003838">
    <property type="entry name" value="ABC3_permease_C"/>
</dbReference>
<dbReference type="InterPro" id="IPR052536">
    <property type="entry name" value="ABC-4_Integral_Memb_Prot"/>
</dbReference>
<evidence type="ECO:0000256" key="4">
    <source>
        <dbReference type="ARBA" id="ARBA00022989"/>
    </source>
</evidence>
<evidence type="ECO:0000256" key="6">
    <source>
        <dbReference type="SAM" id="Phobius"/>
    </source>
</evidence>
<protein>
    <submittedName>
        <fullName evidence="8">FtsX-like permease family protein</fullName>
    </submittedName>
</protein>
<dbReference type="PANTHER" id="PTHR46795">
    <property type="entry name" value="ABC TRANSPORTER PERMEASE-RELATED-RELATED"/>
    <property type="match status" value="1"/>
</dbReference>
<evidence type="ECO:0000256" key="2">
    <source>
        <dbReference type="ARBA" id="ARBA00022475"/>
    </source>
</evidence>